<dbReference type="GO" id="GO:0005415">
    <property type="term" value="F:nucleoside:sodium symporter activity"/>
    <property type="evidence" value="ECO:0007669"/>
    <property type="project" value="TreeGrafter"/>
</dbReference>
<organism evidence="10">
    <name type="scientific">Magallana gigas</name>
    <name type="common">Pacific oyster</name>
    <name type="synonym">Crassostrea gigas</name>
    <dbReference type="NCBI Taxonomy" id="29159"/>
    <lineage>
        <taxon>Eukaryota</taxon>
        <taxon>Metazoa</taxon>
        <taxon>Spiralia</taxon>
        <taxon>Lophotrochozoa</taxon>
        <taxon>Mollusca</taxon>
        <taxon>Bivalvia</taxon>
        <taxon>Autobranchia</taxon>
        <taxon>Pteriomorphia</taxon>
        <taxon>Ostreida</taxon>
        <taxon>Ostreoidea</taxon>
        <taxon>Ostreidae</taxon>
        <taxon>Magallana</taxon>
    </lineage>
</organism>
<feature type="domain" description="Concentrative nucleoside transporter N-terminal" evidence="7">
    <location>
        <begin position="46"/>
        <end position="107"/>
    </location>
</feature>
<dbReference type="Pfam" id="PF07670">
    <property type="entry name" value="Gate"/>
    <property type="match status" value="1"/>
</dbReference>
<evidence type="ECO:0000256" key="5">
    <source>
        <dbReference type="ARBA" id="ARBA00022989"/>
    </source>
</evidence>
<evidence type="ECO:0000259" key="8">
    <source>
        <dbReference type="Pfam" id="PF07662"/>
    </source>
</evidence>
<keyword evidence="5" id="KW-1133">Transmembrane helix</keyword>
<feature type="domain" description="Concentrative nucleoside transporter C-terminal" evidence="8">
    <location>
        <begin position="227"/>
        <end position="434"/>
    </location>
</feature>
<dbReference type="InterPro" id="IPR011642">
    <property type="entry name" value="Gate_dom"/>
</dbReference>
<dbReference type="Pfam" id="PF07662">
    <property type="entry name" value="Nucleos_tra2_C"/>
    <property type="match status" value="1"/>
</dbReference>
<proteinExistence type="inferred from homology"/>
<accession>K1RE80</accession>
<name>K1RE80_MAGGI</name>
<dbReference type="HOGENOM" id="CLU_016813_4_1_1"/>
<keyword evidence="3" id="KW-1003">Cell membrane</keyword>
<dbReference type="GO" id="GO:0005886">
    <property type="term" value="C:plasma membrane"/>
    <property type="evidence" value="ECO:0007669"/>
    <property type="project" value="UniProtKB-SubCell"/>
</dbReference>
<gene>
    <name evidence="10" type="ORF">CGI_10022284</name>
</gene>
<evidence type="ECO:0000256" key="1">
    <source>
        <dbReference type="ARBA" id="ARBA00004651"/>
    </source>
</evidence>
<comment type="similarity">
    <text evidence="2">Belongs to the concentrative nucleoside transporter (CNT) (TC 2.A.41) family.</text>
</comment>
<evidence type="ECO:0000259" key="9">
    <source>
        <dbReference type="Pfam" id="PF07670"/>
    </source>
</evidence>
<sequence>MVDRRKNFFALEREEERLSCNVVVFTTVAVIAFLVWEQPRNLISVIGFVFFLFILLISSAHPDKVNWRPVFGGLALLFFFAVLILKWDVGQAIFEFLGNKFQTFLEALSIKFRFGEKYKEHHLAMVGHVLTEIVFFSCAISVLHYIGAMHAVFGKIARVMMVSLGISAPESLSAAGNIFIGQTETMIRPFLALMTRSELHAVLTCGFATIGGEYLAALIPLGVSAKHLLCASVIKAPCALAVSKLLYPETESSKFGKASHLGTKEKKEGNILKAVAGGAWSSIELVIKYVFIMIAFLAMLEFVNAVLSWFGGFVGYPEFSFQMICSYVLMPLAYLMGVDWDDCGKVGELIGIKIFVNEFLAYGELSTYLHNRKFCTGRILSVRSEIIATYALYGFSNLSSTWIQLGALGLLAPSRREDLSTIKYTALLGGISRSTKRSANIVNLRQGFTGTAERRVEEDYIELWQNLSWFKYMASSEENFKRFICNDFTKCPICFEDFKMSSAFPFVLSRVLEESHPVFVSLKGVARVDLLSTLLGLYSRC</sequence>
<keyword evidence="4" id="KW-0812">Transmembrane</keyword>
<dbReference type="InterPro" id="IPR008276">
    <property type="entry name" value="C_nuclsd_transpt"/>
</dbReference>
<dbReference type="AlphaFoldDB" id="K1RE80"/>
<dbReference type="EMBL" id="JH818621">
    <property type="protein sequence ID" value="EKC32406.1"/>
    <property type="molecule type" value="Genomic_DNA"/>
</dbReference>
<keyword evidence="6" id="KW-0472">Membrane</keyword>
<dbReference type="InterPro" id="IPR011657">
    <property type="entry name" value="CNT_C_dom"/>
</dbReference>
<feature type="domain" description="Nucleoside transporter/FeoB GTPase Gate" evidence="9">
    <location>
        <begin position="129"/>
        <end position="220"/>
    </location>
</feature>
<evidence type="ECO:0000259" key="7">
    <source>
        <dbReference type="Pfam" id="PF01773"/>
    </source>
</evidence>
<comment type="subcellular location">
    <subcellularLocation>
        <location evidence="1">Cell membrane</location>
        <topology evidence="1">Multi-pass membrane protein</topology>
    </subcellularLocation>
</comment>
<dbReference type="PANTHER" id="PTHR10590">
    <property type="entry name" value="SODIUM/NUCLEOSIDE COTRANSPORTER"/>
    <property type="match status" value="1"/>
</dbReference>
<reference evidence="10" key="1">
    <citation type="journal article" date="2012" name="Nature">
        <title>The oyster genome reveals stress adaptation and complexity of shell formation.</title>
        <authorList>
            <person name="Zhang G."/>
            <person name="Fang X."/>
            <person name="Guo X."/>
            <person name="Li L."/>
            <person name="Luo R."/>
            <person name="Xu F."/>
            <person name="Yang P."/>
            <person name="Zhang L."/>
            <person name="Wang X."/>
            <person name="Qi H."/>
            <person name="Xiong Z."/>
            <person name="Que H."/>
            <person name="Xie Y."/>
            <person name="Holland P.W."/>
            <person name="Paps J."/>
            <person name="Zhu Y."/>
            <person name="Wu F."/>
            <person name="Chen Y."/>
            <person name="Wang J."/>
            <person name="Peng C."/>
            <person name="Meng J."/>
            <person name="Yang L."/>
            <person name="Liu J."/>
            <person name="Wen B."/>
            <person name="Zhang N."/>
            <person name="Huang Z."/>
            <person name="Zhu Q."/>
            <person name="Feng Y."/>
            <person name="Mount A."/>
            <person name="Hedgecock D."/>
            <person name="Xu Z."/>
            <person name="Liu Y."/>
            <person name="Domazet-Loso T."/>
            <person name="Du Y."/>
            <person name="Sun X."/>
            <person name="Zhang S."/>
            <person name="Liu B."/>
            <person name="Cheng P."/>
            <person name="Jiang X."/>
            <person name="Li J."/>
            <person name="Fan D."/>
            <person name="Wang W."/>
            <person name="Fu W."/>
            <person name="Wang T."/>
            <person name="Wang B."/>
            <person name="Zhang J."/>
            <person name="Peng Z."/>
            <person name="Li Y."/>
            <person name="Li N."/>
            <person name="Wang J."/>
            <person name="Chen M."/>
            <person name="He Y."/>
            <person name="Tan F."/>
            <person name="Song X."/>
            <person name="Zheng Q."/>
            <person name="Huang R."/>
            <person name="Yang H."/>
            <person name="Du X."/>
            <person name="Chen L."/>
            <person name="Yang M."/>
            <person name="Gaffney P.M."/>
            <person name="Wang S."/>
            <person name="Luo L."/>
            <person name="She Z."/>
            <person name="Ming Y."/>
            <person name="Huang W."/>
            <person name="Zhang S."/>
            <person name="Huang B."/>
            <person name="Zhang Y."/>
            <person name="Qu T."/>
            <person name="Ni P."/>
            <person name="Miao G."/>
            <person name="Wang J."/>
            <person name="Wang Q."/>
            <person name="Steinberg C.E."/>
            <person name="Wang H."/>
            <person name="Li N."/>
            <person name="Qian L."/>
            <person name="Zhang G."/>
            <person name="Li Y."/>
            <person name="Yang H."/>
            <person name="Liu X."/>
            <person name="Wang J."/>
            <person name="Yin Y."/>
            <person name="Wang J."/>
        </authorList>
    </citation>
    <scope>NUCLEOTIDE SEQUENCE [LARGE SCALE GENOMIC DNA]</scope>
    <source>
        <strain evidence="10">05x7-T-G4-1.051#20</strain>
    </source>
</reference>
<evidence type="ECO:0000313" key="10">
    <source>
        <dbReference type="EMBL" id="EKC32406.1"/>
    </source>
</evidence>
<dbReference type="PANTHER" id="PTHR10590:SF4">
    <property type="entry name" value="SOLUTE CARRIER FAMILY 28 MEMBER 3"/>
    <property type="match status" value="1"/>
</dbReference>
<dbReference type="Pfam" id="PF01773">
    <property type="entry name" value="Nucleos_tra2_N"/>
    <property type="match status" value="1"/>
</dbReference>
<evidence type="ECO:0000256" key="6">
    <source>
        <dbReference type="ARBA" id="ARBA00023136"/>
    </source>
</evidence>
<evidence type="ECO:0000256" key="4">
    <source>
        <dbReference type="ARBA" id="ARBA00022692"/>
    </source>
</evidence>
<dbReference type="InParanoid" id="K1RE80"/>
<dbReference type="InterPro" id="IPR002668">
    <property type="entry name" value="CNT_N_dom"/>
</dbReference>
<evidence type="ECO:0000256" key="3">
    <source>
        <dbReference type="ARBA" id="ARBA00022475"/>
    </source>
</evidence>
<protein>
    <submittedName>
        <fullName evidence="10">Solute carrier family 28 member 3</fullName>
    </submittedName>
</protein>
<evidence type="ECO:0000256" key="2">
    <source>
        <dbReference type="ARBA" id="ARBA00009033"/>
    </source>
</evidence>